<gene>
    <name evidence="12" type="primary">LOC102807258</name>
</gene>
<dbReference type="Proteomes" id="UP000694865">
    <property type="component" value="Unplaced"/>
</dbReference>
<evidence type="ECO:0000256" key="7">
    <source>
        <dbReference type="ARBA" id="ARBA00022989"/>
    </source>
</evidence>
<keyword evidence="8" id="KW-0333">Golgi apparatus</keyword>
<dbReference type="InterPro" id="IPR050943">
    <property type="entry name" value="Glycosyltr_29_Sialyltrsf"/>
</dbReference>
<comment type="similarity">
    <text evidence="2">Belongs to the glycosyltransferase 29 family.</text>
</comment>
<dbReference type="PANTHER" id="PTHR11987">
    <property type="entry name" value="ALPHA-2,8-SIALYLTRANSFERASE"/>
    <property type="match status" value="1"/>
</dbReference>
<keyword evidence="11" id="KW-1185">Reference proteome</keyword>
<dbReference type="RefSeq" id="XP_006815196.1">
    <property type="nucleotide sequence ID" value="XM_006815133.1"/>
</dbReference>
<evidence type="ECO:0000256" key="10">
    <source>
        <dbReference type="ARBA" id="ARBA00023180"/>
    </source>
</evidence>
<evidence type="ECO:0000256" key="1">
    <source>
        <dbReference type="ARBA" id="ARBA00004323"/>
    </source>
</evidence>
<name>A0ABM0M5A5_SACKO</name>
<keyword evidence="3" id="KW-0328">Glycosyltransferase</keyword>
<evidence type="ECO:0000313" key="11">
    <source>
        <dbReference type="Proteomes" id="UP000694865"/>
    </source>
</evidence>
<keyword evidence="7" id="KW-1133">Transmembrane helix</keyword>
<evidence type="ECO:0000256" key="2">
    <source>
        <dbReference type="ARBA" id="ARBA00006003"/>
    </source>
</evidence>
<evidence type="ECO:0000256" key="8">
    <source>
        <dbReference type="ARBA" id="ARBA00023034"/>
    </source>
</evidence>
<keyword evidence="9" id="KW-0472">Membrane</keyword>
<evidence type="ECO:0000256" key="6">
    <source>
        <dbReference type="ARBA" id="ARBA00022968"/>
    </source>
</evidence>
<evidence type="ECO:0000256" key="5">
    <source>
        <dbReference type="ARBA" id="ARBA00022692"/>
    </source>
</evidence>
<dbReference type="Pfam" id="PF00777">
    <property type="entry name" value="Glyco_transf_29"/>
    <property type="match status" value="1"/>
</dbReference>
<comment type="subcellular location">
    <subcellularLocation>
        <location evidence="1">Golgi apparatus membrane</location>
        <topology evidence="1">Single-pass type II membrane protein</topology>
    </subcellularLocation>
</comment>
<evidence type="ECO:0000256" key="9">
    <source>
        <dbReference type="ARBA" id="ARBA00023136"/>
    </source>
</evidence>
<dbReference type="GeneID" id="102807258"/>
<dbReference type="CDD" id="cd23963">
    <property type="entry name" value="GT29_ST8SIA"/>
    <property type="match status" value="1"/>
</dbReference>
<accession>A0ABM0M5A5</accession>
<evidence type="ECO:0000256" key="4">
    <source>
        <dbReference type="ARBA" id="ARBA00022679"/>
    </source>
</evidence>
<dbReference type="InterPro" id="IPR001675">
    <property type="entry name" value="Glyco_trans_29"/>
</dbReference>
<dbReference type="PANTHER" id="PTHR11987:SF36">
    <property type="entry name" value="SIA-ALPHA-2,3-GAL-BETA-1,4-GLCNAC-R:ALPHA 2,8-SIALYLTRANSFERASE"/>
    <property type="match status" value="1"/>
</dbReference>
<dbReference type="InterPro" id="IPR038578">
    <property type="entry name" value="GT29-like_sf"/>
</dbReference>
<protein>
    <submittedName>
        <fullName evidence="12">Alpha-2,8-sialyltransferase 8B-like</fullName>
    </submittedName>
</protein>
<keyword evidence="5" id="KW-0812">Transmembrane</keyword>
<sequence length="238" mass="27331">MELDQRKWKTLNILTYHLPRQQNCAVVGNSGILRNSSCGEDIDSNDFVFRCNIPDVNNYVKDVGTKTNVNIVFQTTMLELYKLSLKQSTNDELLERLRFINDSILWYPENFQSKTVTNVTAKVALSYLNTEFNLSFRFAITAVPLFTHTLKRLLKVARPTTGMRAIIAALSLCGHVNVYGFYPYAFDQNGNNVSYHYYGPSRKVNDLNTPHNFSTEFQTLQALHEKNILRLVTDKCNK</sequence>
<organism evidence="11 12">
    <name type="scientific">Saccoglossus kowalevskii</name>
    <name type="common">Acorn worm</name>
    <dbReference type="NCBI Taxonomy" id="10224"/>
    <lineage>
        <taxon>Eukaryota</taxon>
        <taxon>Metazoa</taxon>
        <taxon>Hemichordata</taxon>
        <taxon>Enteropneusta</taxon>
        <taxon>Harrimaniidae</taxon>
        <taxon>Saccoglossus</taxon>
    </lineage>
</organism>
<dbReference type="Gene3D" id="3.90.1480.20">
    <property type="entry name" value="Glycosyl transferase family 29"/>
    <property type="match status" value="1"/>
</dbReference>
<keyword evidence="4" id="KW-0808">Transferase</keyword>
<evidence type="ECO:0000313" key="12">
    <source>
        <dbReference type="RefSeq" id="XP_006815196.1"/>
    </source>
</evidence>
<keyword evidence="6" id="KW-0735">Signal-anchor</keyword>
<proteinExistence type="inferred from homology"/>
<reference evidence="12" key="1">
    <citation type="submission" date="2025-08" db="UniProtKB">
        <authorList>
            <consortium name="RefSeq"/>
        </authorList>
    </citation>
    <scope>IDENTIFICATION</scope>
    <source>
        <tissue evidence="12">Testes</tissue>
    </source>
</reference>
<evidence type="ECO:0000256" key="3">
    <source>
        <dbReference type="ARBA" id="ARBA00022676"/>
    </source>
</evidence>
<keyword evidence="10" id="KW-0325">Glycoprotein</keyword>